<sequence length="309" mass="34917">MSRNRKYCWLTLALASSAGALEQPYQAISQTKLQQWQGEGFFTLNKEWFSNHDGSGFDANGQSLAAQLSEFSYSYLLFASQEIPLPRVRYRLRLWRYPAQSIQSPALSRIELSRFNLGPMLHKQLVLELGEAHVAPLQEFGEGPHISWRFDLINLYGAPHVVAASRRQFGDEQASAEDCLGYSCLTITLSPPQAMPDKPLDLPIWQAPYRLQHGVSEPWLLDTLYHTLTLANLEPGDLPDKPLLEILLSTNVEGNDPVWHALARQTQLGDDSLSESWRELWVWPGGEVALFGYDLCHPDRQSDCQPKAD</sequence>
<evidence type="ECO:0000313" key="3">
    <source>
        <dbReference type="Proteomes" id="UP000663992"/>
    </source>
</evidence>
<keyword evidence="1" id="KW-0732">Signal</keyword>
<name>A0ABS3CME9_9ALTE</name>
<comment type="caution">
    <text evidence="2">The sequence shown here is derived from an EMBL/GenBank/DDBJ whole genome shotgun (WGS) entry which is preliminary data.</text>
</comment>
<dbReference type="EMBL" id="JAFKCS010000001">
    <property type="protein sequence ID" value="MBN7818277.1"/>
    <property type="molecule type" value="Genomic_DNA"/>
</dbReference>
<organism evidence="2 3">
    <name type="scientific">Bowmanella yangjiangensis</name>
    <dbReference type="NCBI Taxonomy" id="2811230"/>
    <lineage>
        <taxon>Bacteria</taxon>
        <taxon>Pseudomonadati</taxon>
        <taxon>Pseudomonadota</taxon>
        <taxon>Gammaproteobacteria</taxon>
        <taxon>Alteromonadales</taxon>
        <taxon>Alteromonadaceae</taxon>
        <taxon>Bowmanella</taxon>
    </lineage>
</organism>
<reference evidence="2 3" key="1">
    <citation type="submission" date="2021-03" db="EMBL/GenBank/DDBJ databases">
        <title>novel species isolated from a fishpond in China.</title>
        <authorList>
            <person name="Lu H."/>
            <person name="Cai Z."/>
        </authorList>
    </citation>
    <scope>NUCLEOTIDE SEQUENCE [LARGE SCALE GENOMIC DNA]</scope>
    <source>
        <strain evidence="2 3">Y57</strain>
    </source>
</reference>
<dbReference type="RefSeq" id="WP_206592116.1">
    <property type="nucleotide sequence ID" value="NZ_JAFKCS010000001.1"/>
</dbReference>
<dbReference type="Proteomes" id="UP000663992">
    <property type="component" value="Unassembled WGS sequence"/>
</dbReference>
<evidence type="ECO:0000313" key="2">
    <source>
        <dbReference type="EMBL" id="MBN7818277.1"/>
    </source>
</evidence>
<keyword evidence="3" id="KW-1185">Reference proteome</keyword>
<evidence type="ECO:0000256" key="1">
    <source>
        <dbReference type="SAM" id="SignalP"/>
    </source>
</evidence>
<feature type="chain" id="PRO_5045717007" evidence="1">
    <location>
        <begin position="21"/>
        <end position="309"/>
    </location>
</feature>
<protein>
    <submittedName>
        <fullName evidence="2">Uncharacterized protein</fullName>
    </submittedName>
</protein>
<gene>
    <name evidence="2" type="ORF">J0A65_00300</name>
</gene>
<feature type="signal peptide" evidence="1">
    <location>
        <begin position="1"/>
        <end position="20"/>
    </location>
</feature>
<proteinExistence type="predicted"/>
<accession>A0ABS3CME9</accession>